<evidence type="ECO:0000256" key="1">
    <source>
        <dbReference type="ARBA" id="ARBA00004123"/>
    </source>
</evidence>
<dbReference type="PROSITE" id="PS50294">
    <property type="entry name" value="WD_REPEATS_REGION"/>
    <property type="match status" value="1"/>
</dbReference>
<evidence type="ECO:0000256" key="3">
    <source>
        <dbReference type="ARBA" id="ARBA00022737"/>
    </source>
</evidence>
<dbReference type="SMART" id="SM00667">
    <property type="entry name" value="LisH"/>
    <property type="match status" value="1"/>
</dbReference>
<organism evidence="7 8">
    <name type="scientific">Lachancea nothofagi CBS 11611</name>
    <dbReference type="NCBI Taxonomy" id="1266666"/>
    <lineage>
        <taxon>Eukaryota</taxon>
        <taxon>Fungi</taxon>
        <taxon>Dikarya</taxon>
        <taxon>Ascomycota</taxon>
        <taxon>Saccharomycotina</taxon>
        <taxon>Saccharomycetes</taxon>
        <taxon>Saccharomycetales</taxon>
        <taxon>Saccharomycetaceae</taxon>
        <taxon>Lachancea</taxon>
    </lineage>
</organism>
<reference evidence="8" key="1">
    <citation type="submission" date="2016-03" db="EMBL/GenBank/DDBJ databases">
        <authorList>
            <person name="Devillers Hugo."/>
        </authorList>
    </citation>
    <scope>NUCLEOTIDE SEQUENCE [LARGE SCALE GENOMIC DNA]</scope>
</reference>
<dbReference type="GO" id="GO:0006357">
    <property type="term" value="P:regulation of transcription by RNA polymerase II"/>
    <property type="evidence" value="ECO:0007669"/>
    <property type="project" value="TreeGrafter"/>
</dbReference>
<dbReference type="Gene3D" id="2.130.10.10">
    <property type="entry name" value="YVTN repeat-like/Quinoprotein amine dehydrogenase"/>
    <property type="match status" value="1"/>
</dbReference>
<gene>
    <name evidence="7" type="ORF">LANO_0E06304G</name>
</gene>
<keyword evidence="4" id="KW-0539">Nucleus</keyword>
<evidence type="ECO:0000259" key="6">
    <source>
        <dbReference type="Pfam" id="PF23383"/>
    </source>
</evidence>
<dbReference type="SMART" id="SM00320">
    <property type="entry name" value="WD40"/>
    <property type="match status" value="5"/>
</dbReference>
<feature type="repeat" description="WD" evidence="5">
    <location>
        <begin position="335"/>
        <end position="366"/>
    </location>
</feature>
<protein>
    <submittedName>
        <fullName evidence="7">LANO_0E06304g1_1</fullName>
    </submittedName>
</protein>
<keyword evidence="3" id="KW-0677">Repeat</keyword>
<dbReference type="GO" id="GO:0034967">
    <property type="term" value="C:Set3 complex"/>
    <property type="evidence" value="ECO:0007669"/>
    <property type="project" value="TreeGrafter"/>
</dbReference>
<dbReference type="OrthoDB" id="1367865at2759"/>
<proteinExistence type="predicted"/>
<dbReference type="GO" id="GO:0003714">
    <property type="term" value="F:transcription corepressor activity"/>
    <property type="evidence" value="ECO:0007669"/>
    <property type="project" value="InterPro"/>
</dbReference>
<comment type="subcellular location">
    <subcellularLocation>
        <location evidence="1">Nucleus</location>
    </subcellularLocation>
</comment>
<dbReference type="PANTHER" id="PTHR22846">
    <property type="entry name" value="WD40 REPEAT PROTEIN"/>
    <property type="match status" value="1"/>
</dbReference>
<dbReference type="EMBL" id="LT598451">
    <property type="protein sequence ID" value="SCU94288.1"/>
    <property type="molecule type" value="Genomic_DNA"/>
</dbReference>
<accession>A0A1G4JU07</accession>
<feature type="repeat" description="WD" evidence="5">
    <location>
        <begin position="377"/>
        <end position="408"/>
    </location>
</feature>
<dbReference type="PROSITE" id="PS50082">
    <property type="entry name" value="WD_REPEATS_2"/>
    <property type="match status" value="4"/>
</dbReference>
<dbReference type="InterPro" id="IPR001680">
    <property type="entry name" value="WD40_rpt"/>
</dbReference>
<dbReference type="SUPFAM" id="SSF50978">
    <property type="entry name" value="WD40 repeat-like"/>
    <property type="match status" value="1"/>
</dbReference>
<dbReference type="InterPro" id="IPR036322">
    <property type="entry name" value="WD40_repeat_dom_sf"/>
</dbReference>
<evidence type="ECO:0000256" key="5">
    <source>
        <dbReference type="PROSITE-ProRule" id="PRU00221"/>
    </source>
</evidence>
<dbReference type="InterPro" id="IPR006594">
    <property type="entry name" value="LisH"/>
</dbReference>
<dbReference type="PANTHER" id="PTHR22846:SF2">
    <property type="entry name" value="F-BOX-LIKE_WD REPEAT-CONTAINING PROTEIN EBI"/>
    <property type="match status" value="1"/>
</dbReference>
<dbReference type="InterPro" id="IPR056154">
    <property type="entry name" value="Beta-prop_IFT140_1st"/>
</dbReference>
<dbReference type="AlphaFoldDB" id="A0A1G4JU07"/>
<dbReference type="Pfam" id="PF00400">
    <property type="entry name" value="WD40"/>
    <property type="match status" value="2"/>
</dbReference>
<dbReference type="InterPro" id="IPR015943">
    <property type="entry name" value="WD40/YVTN_repeat-like_dom_sf"/>
</dbReference>
<feature type="repeat" description="WD" evidence="5">
    <location>
        <begin position="247"/>
        <end position="288"/>
    </location>
</feature>
<feature type="repeat" description="WD" evidence="5">
    <location>
        <begin position="213"/>
        <end position="240"/>
    </location>
</feature>
<dbReference type="Pfam" id="PF23383">
    <property type="entry name" value="Beta-prop_IFT140_1st"/>
    <property type="match status" value="1"/>
</dbReference>
<dbReference type="Gene3D" id="1.20.960.30">
    <property type="match status" value="1"/>
</dbReference>
<sequence length="512" mass="56383">MSVTSEEVNYLIWRYLQESGKEVTALALQEESRVLEFDHRFGEHIPIGALVSFVQKGILYTESELLVRYDRDIAPVDVEHSARDFNLVQALEIDSDRVPQIRGKHRFELADESSVSSNHNGVSEELVNGTRVSESLSGDSSKFIKTLHETLKLPQSSVSRWNPTNGLVLAYGGTSAAATIVNFSQQNPGSLTIDQEFKCQHPSTSTFEGSSCITCLEWSPNGRSLATGIESGEVRLWTIDGKLQNVFQFHKSCITTIKWNQDSIHFLTCDTDDVATVWNSLTGTALQQFSPKETGMLESLGVDAEWVGPDKFVIPGAQGSIMLCEMGESRPLGKLNGHTKTLTAFDYQPDTKMLVTASDDKTLRVWRSGNLNSSNCFVGNSQSVTSAMWLDEDRIISTSIDGTMRVWSQSINSLLGLSMVDEVPIFCGSLSPDKQKFAVGKMDGEISLYHTEKILEVIRNTPQAHLPASIPVDGDYQPNTEGNCITDLAWDSSSTYLSISYSASETAVVYVG</sequence>
<evidence type="ECO:0000313" key="7">
    <source>
        <dbReference type="EMBL" id="SCU94288.1"/>
    </source>
</evidence>
<dbReference type="PROSITE" id="PS50896">
    <property type="entry name" value="LISH"/>
    <property type="match status" value="1"/>
</dbReference>
<dbReference type="Pfam" id="PF08513">
    <property type="entry name" value="LisH"/>
    <property type="match status" value="1"/>
</dbReference>
<dbReference type="Proteomes" id="UP000189911">
    <property type="component" value="Chromosome E"/>
</dbReference>
<keyword evidence="8" id="KW-1185">Reference proteome</keyword>
<name>A0A1G4JU07_9SACH</name>
<evidence type="ECO:0000313" key="8">
    <source>
        <dbReference type="Proteomes" id="UP000189911"/>
    </source>
</evidence>
<keyword evidence="2 5" id="KW-0853">WD repeat</keyword>
<evidence type="ECO:0000256" key="4">
    <source>
        <dbReference type="ARBA" id="ARBA00023242"/>
    </source>
</evidence>
<feature type="domain" description="IFT140 first beta-propeller" evidence="6">
    <location>
        <begin position="180"/>
        <end position="280"/>
    </location>
</feature>
<dbReference type="InterPro" id="IPR045183">
    <property type="entry name" value="Ebi-like"/>
</dbReference>
<evidence type="ECO:0000256" key="2">
    <source>
        <dbReference type="ARBA" id="ARBA00022574"/>
    </source>
</evidence>